<sequence length="256" mass="27973">MKIHQIRNATLIVTFGGKRFLVDPYLADKDAYPGFEGTVNSEIRHPRVALSTPMDTVLDFDALILTHLHPDHFDEAAVKLLPRDKPVFVQDYSDAELIKAMGFTDVRPLGIETTFEGVTLSRTRGQHGSDQAYVYGAELLGNVMGVVFRAMGEKTLYLAGDTVWNQMVETNLEMFKPDVIVLAAGDAQVPGLGSIIMGTADIKAVHDAAPEAQIIASHMETVNHCVLSRAELASFAEANGMTERLSIPADDTVLEF</sequence>
<dbReference type="InterPro" id="IPR050114">
    <property type="entry name" value="UPF0173_UPF0282_UlaG_hydrolase"/>
</dbReference>
<dbReference type="EMBL" id="AATQ01000017">
    <property type="protein sequence ID" value="EAU46169.1"/>
    <property type="molecule type" value="Genomic_DNA"/>
</dbReference>
<organism evidence="3 4">
    <name type="scientific">Salipiger bermudensis (strain DSM 26914 / JCM 13377 / KCTC 12554 / HTCC2601)</name>
    <name type="common">Pelagibaca bermudensis</name>
    <dbReference type="NCBI Taxonomy" id="314265"/>
    <lineage>
        <taxon>Bacteria</taxon>
        <taxon>Pseudomonadati</taxon>
        <taxon>Pseudomonadota</taxon>
        <taxon>Alphaproteobacteria</taxon>
        <taxon>Rhodobacterales</taxon>
        <taxon>Roseobacteraceae</taxon>
        <taxon>Salipiger</taxon>
    </lineage>
</organism>
<dbReference type="SUPFAM" id="SSF56281">
    <property type="entry name" value="Metallo-hydrolase/oxidoreductase"/>
    <property type="match status" value="1"/>
</dbReference>
<comment type="caution">
    <text evidence="3">The sequence shown here is derived from an EMBL/GenBank/DDBJ whole genome shotgun (WGS) entry which is preliminary data.</text>
</comment>
<reference evidence="3 4" key="1">
    <citation type="journal article" date="2010" name="J. Bacteriol.">
        <title>Genome sequences of Pelagibaca bermudensis HTCC2601T and Maritimibacter alkaliphilus HTCC2654T, the type strains of two marine Roseobacter genera.</title>
        <authorList>
            <person name="Thrash J.C."/>
            <person name="Cho J.C."/>
            <person name="Ferriera S."/>
            <person name="Johnson J."/>
            <person name="Vergin K.L."/>
            <person name="Giovannoni S.J."/>
        </authorList>
    </citation>
    <scope>NUCLEOTIDE SEQUENCE [LARGE SCALE GENOMIC DNA]</scope>
    <source>
        <strain evidence="4">DSM 26914 / JCM 13377 / KCTC 12554 / HTCC2601</strain>
    </source>
</reference>
<dbReference type="InterPro" id="IPR001279">
    <property type="entry name" value="Metallo-B-lactamas"/>
</dbReference>
<evidence type="ECO:0000259" key="2">
    <source>
        <dbReference type="Pfam" id="PF12706"/>
    </source>
</evidence>
<dbReference type="PANTHER" id="PTHR43546:SF9">
    <property type="entry name" value="L-ASCORBATE-6-PHOSPHATE LACTONASE ULAG-RELATED"/>
    <property type="match status" value="1"/>
</dbReference>
<accession>Q0FPP4</accession>
<gene>
    <name evidence="3" type="ORF">R2601_01688</name>
</gene>
<evidence type="ECO:0000313" key="3">
    <source>
        <dbReference type="EMBL" id="EAU46169.1"/>
    </source>
</evidence>
<protein>
    <submittedName>
        <fullName evidence="3">Beta-lactamase-like protein</fullName>
    </submittedName>
</protein>
<dbReference type="AlphaFoldDB" id="Q0FPP4"/>
<dbReference type="GO" id="GO:0016787">
    <property type="term" value="F:hydrolase activity"/>
    <property type="evidence" value="ECO:0007669"/>
    <property type="project" value="UniProtKB-KW"/>
</dbReference>
<evidence type="ECO:0000313" key="4">
    <source>
        <dbReference type="Proteomes" id="UP000006230"/>
    </source>
</evidence>
<keyword evidence="1" id="KW-0378">Hydrolase</keyword>
<proteinExistence type="predicted"/>
<dbReference type="Pfam" id="PF12706">
    <property type="entry name" value="Lactamase_B_2"/>
    <property type="match status" value="1"/>
</dbReference>
<dbReference type="HOGENOM" id="CLU_096448_0_0_5"/>
<feature type="domain" description="Metallo-beta-lactamase" evidence="2">
    <location>
        <begin position="19"/>
        <end position="219"/>
    </location>
</feature>
<dbReference type="InterPro" id="IPR036866">
    <property type="entry name" value="RibonucZ/Hydroxyglut_hydro"/>
</dbReference>
<keyword evidence="4" id="KW-1185">Reference proteome</keyword>
<dbReference type="PANTHER" id="PTHR43546">
    <property type="entry name" value="UPF0173 METAL-DEPENDENT HYDROLASE MJ1163-RELATED"/>
    <property type="match status" value="1"/>
</dbReference>
<dbReference type="eggNOG" id="COG2220">
    <property type="taxonomic scope" value="Bacteria"/>
</dbReference>
<evidence type="ECO:0000256" key="1">
    <source>
        <dbReference type="ARBA" id="ARBA00022801"/>
    </source>
</evidence>
<dbReference type="Gene3D" id="3.60.15.10">
    <property type="entry name" value="Ribonuclease Z/Hydroxyacylglutathione hydrolase-like"/>
    <property type="match status" value="1"/>
</dbReference>
<name>Q0FPP4_SALBH</name>
<dbReference type="RefSeq" id="WP_007801510.1">
    <property type="nucleotide sequence ID" value="NZ_DS022277.1"/>
</dbReference>
<dbReference type="STRING" id="314265.R2601_01688"/>
<dbReference type="Proteomes" id="UP000006230">
    <property type="component" value="Unassembled WGS sequence"/>
</dbReference>
<dbReference type="OrthoDB" id="9805728at2"/>